<dbReference type="GO" id="GO:0030295">
    <property type="term" value="F:protein kinase activator activity"/>
    <property type="evidence" value="ECO:0007669"/>
    <property type="project" value="TreeGrafter"/>
</dbReference>
<dbReference type="GO" id="GO:0000156">
    <property type="term" value="F:phosphorelay response regulator activity"/>
    <property type="evidence" value="ECO:0007669"/>
    <property type="project" value="TreeGrafter"/>
</dbReference>
<evidence type="ECO:0000256" key="3">
    <source>
        <dbReference type="ARBA" id="ARBA00022679"/>
    </source>
</evidence>
<dbReference type="Pfam" id="PF02518">
    <property type="entry name" value="HATPase_c"/>
    <property type="match status" value="1"/>
</dbReference>
<dbReference type="SUPFAM" id="SSF55785">
    <property type="entry name" value="PYP-like sensor domain (PAS domain)"/>
    <property type="match status" value="1"/>
</dbReference>
<dbReference type="InterPro" id="IPR000014">
    <property type="entry name" value="PAS"/>
</dbReference>
<evidence type="ECO:0000259" key="6">
    <source>
        <dbReference type="PROSITE" id="PS50109"/>
    </source>
</evidence>
<dbReference type="SMART" id="SM00387">
    <property type="entry name" value="HATPase_c"/>
    <property type="match status" value="1"/>
</dbReference>
<dbReference type="EC" id="2.7.13.3" evidence="2"/>
<feature type="domain" description="Histidine kinase" evidence="6">
    <location>
        <begin position="165"/>
        <end position="373"/>
    </location>
</feature>
<dbReference type="InterPro" id="IPR005467">
    <property type="entry name" value="His_kinase_dom"/>
</dbReference>
<name>A0A6V8MJW1_9BACT</name>
<proteinExistence type="predicted"/>
<dbReference type="AlphaFoldDB" id="A0A6V8MJW1"/>
<dbReference type="RefSeq" id="WP_183354859.1">
    <property type="nucleotide sequence ID" value="NZ_BLXX01000006.1"/>
</dbReference>
<evidence type="ECO:0000256" key="5">
    <source>
        <dbReference type="ARBA" id="ARBA00023136"/>
    </source>
</evidence>
<dbReference type="InterPro" id="IPR050351">
    <property type="entry name" value="BphY/WalK/GraS-like"/>
</dbReference>
<dbReference type="Gene3D" id="3.30.565.10">
    <property type="entry name" value="Histidine kinase-like ATPase, C-terminal domain"/>
    <property type="match status" value="1"/>
</dbReference>
<dbReference type="PANTHER" id="PTHR42878:SF14">
    <property type="entry name" value="OSMOLARITY TWO-COMPONENT SYSTEM PROTEIN SSK1"/>
    <property type="match status" value="1"/>
</dbReference>
<dbReference type="InterPro" id="IPR036890">
    <property type="entry name" value="HATPase_C_sf"/>
</dbReference>
<keyword evidence="8" id="KW-1185">Reference proteome</keyword>
<gene>
    <name evidence="7" type="ORF">GMST_23680</name>
</gene>
<dbReference type="EMBL" id="BLXX01000006">
    <property type="protein sequence ID" value="GFO60043.1"/>
    <property type="molecule type" value="Genomic_DNA"/>
</dbReference>
<evidence type="ECO:0000256" key="4">
    <source>
        <dbReference type="ARBA" id="ARBA00022777"/>
    </source>
</evidence>
<keyword evidence="3" id="KW-0808">Transferase</keyword>
<dbReference type="GO" id="GO:0004673">
    <property type="term" value="F:protein histidine kinase activity"/>
    <property type="evidence" value="ECO:0007669"/>
    <property type="project" value="UniProtKB-EC"/>
</dbReference>
<organism evidence="7 8">
    <name type="scientific">Geomonas silvestris</name>
    <dbReference type="NCBI Taxonomy" id="2740184"/>
    <lineage>
        <taxon>Bacteria</taxon>
        <taxon>Pseudomonadati</taxon>
        <taxon>Thermodesulfobacteriota</taxon>
        <taxon>Desulfuromonadia</taxon>
        <taxon>Geobacterales</taxon>
        <taxon>Geobacteraceae</taxon>
        <taxon>Geomonas</taxon>
    </lineage>
</organism>
<evidence type="ECO:0000313" key="8">
    <source>
        <dbReference type="Proteomes" id="UP000556026"/>
    </source>
</evidence>
<comment type="caution">
    <text evidence="7">The sequence shown here is derived from an EMBL/GenBank/DDBJ whole genome shotgun (WGS) entry which is preliminary data.</text>
</comment>
<evidence type="ECO:0000256" key="2">
    <source>
        <dbReference type="ARBA" id="ARBA00012438"/>
    </source>
</evidence>
<comment type="catalytic activity">
    <reaction evidence="1">
        <text>ATP + protein L-histidine = ADP + protein N-phospho-L-histidine.</text>
        <dbReference type="EC" id="2.7.13.3"/>
    </reaction>
</comment>
<reference evidence="8" key="1">
    <citation type="submission" date="2020-06" db="EMBL/GenBank/DDBJ databases">
        <title>Draft genomic sequence of Geomonas sp. Red330.</title>
        <authorList>
            <person name="Itoh H."/>
            <person name="Zhenxing X."/>
            <person name="Ushijima N."/>
            <person name="Masuda Y."/>
            <person name="Shiratori Y."/>
            <person name="Senoo K."/>
        </authorList>
    </citation>
    <scope>NUCLEOTIDE SEQUENCE [LARGE SCALE GENOMIC DNA]</scope>
    <source>
        <strain evidence="8">Red330</strain>
    </source>
</reference>
<dbReference type="Pfam" id="PF13188">
    <property type="entry name" value="PAS_8"/>
    <property type="match status" value="1"/>
</dbReference>
<dbReference type="InterPro" id="IPR003594">
    <property type="entry name" value="HATPase_dom"/>
</dbReference>
<dbReference type="Proteomes" id="UP000556026">
    <property type="component" value="Unassembled WGS sequence"/>
</dbReference>
<sequence length="381" mass="41969">MPNQTTTIRSSAEDLSLQRAVLSTERHLCELLDAIPDNVMLLNENRQILYANKTLEQFCAAHGVFGLIGLRIGEAFSCQNANCAVEGCGNAEPCNLCGALDASLIALRGQPSSFECQILRNSRRGPDALDLRVSGTPLHWKSGPAVLLVASDISHVKRRQVLERLFFHDTLNTAGTINQIAEMLMHGILDFEAAKQDLWQASQMLVREIRGQSQLFAAENEELRVEFGLVLVRELLESVAALFRNNEAGLGKRVVIKEETAGLLLLSDNALLTRVLGNLLKNALEASHPGEVVTLGCRREETDIVLWCHNEGVLTREVQMQIFRRSFSTKGSGRGIGTYSIKLLSEKYLQGKVELVSTPQTGTLFTLTFPIAPRQENPVAP</sequence>
<keyword evidence="5" id="KW-0472">Membrane</keyword>
<accession>A0A6V8MJW1</accession>
<evidence type="ECO:0000313" key="7">
    <source>
        <dbReference type="EMBL" id="GFO60043.1"/>
    </source>
</evidence>
<dbReference type="SUPFAM" id="SSF55874">
    <property type="entry name" value="ATPase domain of HSP90 chaperone/DNA topoisomerase II/histidine kinase"/>
    <property type="match status" value="1"/>
</dbReference>
<evidence type="ECO:0000256" key="1">
    <source>
        <dbReference type="ARBA" id="ARBA00000085"/>
    </source>
</evidence>
<dbReference type="GO" id="GO:0007234">
    <property type="term" value="P:osmosensory signaling via phosphorelay pathway"/>
    <property type="evidence" value="ECO:0007669"/>
    <property type="project" value="TreeGrafter"/>
</dbReference>
<dbReference type="PROSITE" id="PS50109">
    <property type="entry name" value="HIS_KIN"/>
    <property type="match status" value="1"/>
</dbReference>
<keyword evidence="4 7" id="KW-0418">Kinase</keyword>
<protein>
    <recommendedName>
        <fullName evidence="2">histidine kinase</fullName>
        <ecNumber evidence="2">2.7.13.3</ecNumber>
    </recommendedName>
</protein>
<dbReference type="PANTHER" id="PTHR42878">
    <property type="entry name" value="TWO-COMPONENT HISTIDINE KINASE"/>
    <property type="match status" value="1"/>
</dbReference>
<dbReference type="Gene3D" id="3.30.450.20">
    <property type="entry name" value="PAS domain"/>
    <property type="match status" value="1"/>
</dbReference>
<dbReference type="InterPro" id="IPR035965">
    <property type="entry name" value="PAS-like_dom_sf"/>
</dbReference>